<keyword evidence="9" id="KW-0966">Cell projection</keyword>
<dbReference type="PRINTS" id="PR00956">
    <property type="entry name" value="FLGMOTORFLIN"/>
</dbReference>
<gene>
    <name evidence="9" type="primary">fliY</name>
    <name evidence="9" type="ORF">DOK76_07715</name>
</gene>
<dbReference type="CDD" id="cd17907">
    <property type="entry name" value="FliY_FliN-Y"/>
    <property type="match status" value="1"/>
</dbReference>
<evidence type="ECO:0000256" key="5">
    <source>
        <dbReference type="ARBA" id="ARBA00022779"/>
    </source>
</evidence>
<dbReference type="InterPro" id="IPR051469">
    <property type="entry name" value="FliN/MopA/SpaO"/>
</dbReference>
<comment type="caution">
    <text evidence="9">The sequence shown here is derived from an EMBL/GenBank/DDBJ whole genome shotgun (WGS) entry which is preliminary data.</text>
</comment>
<keyword evidence="9" id="KW-0282">Flagellum</keyword>
<organism evidence="9 10">
    <name type="scientific">Candidatus Vagococcus giribetii</name>
    <dbReference type="NCBI Taxonomy" id="2230876"/>
    <lineage>
        <taxon>Bacteria</taxon>
        <taxon>Bacillati</taxon>
        <taxon>Bacillota</taxon>
        <taxon>Bacilli</taxon>
        <taxon>Lactobacillales</taxon>
        <taxon>Enterococcaceae</taxon>
        <taxon>Vagococcus</taxon>
    </lineage>
</organism>
<name>A0ABS3HT78_9ENTE</name>
<dbReference type="PANTHER" id="PTHR43484">
    <property type="match status" value="1"/>
</dbReference>
<evidence type="ECO:0000256" key="3">
    <source>
        <dbReference type="ARBA" id="ARBA00022475"/>
    </source>
</evidence>
<evidence type="ECO:0000259" key="7">
    <source>
        <dbReference type="Pfam" id="PF01052"/>
    </source>
</evidence>
<comment type="subcellular location">
    <subcellularLocation>
        <location evidence="1">Cell membrane</location>
        <topology evidence="1">Peripheral membrane protein</topology>
        <orientation evidence="1">Cytoplasmic side</orientation>
    </subcellularLocation>
</comment>
<dbReference type="InterPro" id="IPR007597">
    <property type="entry name" value="CheC"/>
</dbReference>
<keyword evidence="9" id="KW-0969">Cilium</keyword>
<keyword evidence="6" id="KW-0472">Membrane</keyword>
<evidence type="ECO:0000313" key="9">
    <source>
        <dbReference type="EMBL" id="MBO0476952.1"/>
    </source>
</evidence>
<dbReference type="RefSeq" id="WP_206966448.1">
    <property type="nucleotide sequence ID" value="NZ_JAFLVX010000018.1"/>
</dbReference>
<dbReference type="SUPFAM" id="SSF101801">
    <property type="entry name" value="Surface presentation of antigens (SPOA)"/>
    <property type="match status" value="1"/>
</dbReference>
<dbReference type="Gene3D" id="3.40.1550.10">
    <property type="entry name" value="CheC-like"/>
    <property type="match status" value="1"/>
</dbReference>
<sequence length="347" mass="38602">MTENKVENMITNEAPTLMEPEIIRLMGEFGKVTMGQCMTTLSSILDKDIRISPPRVEHIPFREIVSDLSTPKVSAVVEFKEGLKGSSMMLLNVPDAVIIADLMTGGNGEPINSNFTEMELSAVGEAINQMTGSAVTSVATMIGQKVDIFQPKVTLWEDEADVDYKEIGLDTNVSRITFDFSVPGLIESEISQIFTIEMMEEVAQLMLQQAEEVTEGSDDMTENMMEETKNKKERTRKQKTRKVSIQQPEFDELADNKVESNIDNLDLLMDVPLDFSVVLGGSRKSIKEILTLGVGSVVELDRLTDEPLDIFVNSKLIAQGEVVVINENFGIRITSILSQKQRMNKLN</sequence>
<evidence type="ECO:0000259" key="8">
    <source>
        <dbReference type="Pfam" id="PF04509"/>
    </source>
</evidence>
<evidence type="ECO:0000313" key="10">
    <source>
        <dbReference type="Proteomes" id="UP000664857"/>
    </source>
</evidence>
<keyword evidence="3" id="KW-1003">Cell membrane</keyword>
<feature type="domain" description="CheC-like protein" evidence="8">
    <location>
        <begin position="118"/>
        <end position="148"/>
    </location>
</feature>
<evidence type="ECO:0000256" key="2">
    <source>
        <dbReference type="ARBA" id="ARBA00009226"/>
    </source>
</evidence>
<dbReference type="Pfam" id="PF01052">
    <property type="entry name" value="FliMN_C"/>
    <property type="match status" value="1"/>
</dbReference>
<proteinExistence type="inferred from homology"/>
<evidence type="ECO:0000256" key="1">
    <source>
        <dbReference type="ARBA" id="ARBA00004413"/>
    </source>
</evidence>
<keyword evidence="4" id="KW-0145">Chemotaxis</keyword>
<dbReference type="PANTHER" id="PTHR43484:SF1">
    <property type="entry name" value="FLAGELLAR MOTOR SWITCH PROTEIN FLIN"/>
    <property type="match status" value="1"/>
</dbReference>
<keyword evidence="5" id="KW-0283">Flagellar rotation</keyword>
<evidence type="ECO:0000256" key="6">
    <source>
        <dbReference type="ARBA" id="ARBA00023136"/>
    </source>
</evidence>
<evidence type="ECO:0000256" key="4">
    <source>
        <dbReference type="ARBA" id="ARBA00022500"/>
    </source>
</evidence>
<dbReference type="Gene3D" id="2.30.330.10">
    <property type="entry name" value="SpoA-like"/>
    <property type="match status" value="1"/>
</dbReference>
<dbReference type="SUPFAM" id="SSF103039">
    <property type="entry name" value="CheC-like"/>
    <property type="match status" value="1"/>
</dbReference>
<comment type="similarity">
    <text evidence="2">Belongs to the FliN/MopA/SpaO family.</text>
</comment>
<accession>A0ABS3HT78</accession>
<dbReference type="InterPro" id="IPR012826">
    <property type="entry name" value="FliN"/>
</dbReference>
<dbReference type="InterPro" id="IPR001172">
    <property type="entry name" value="FliN_T3SS_HrcQb"/>
</dbReference>
<reference evidence="9 10" key="1">
    <citation type="submission" date="2021-03" db="EMBL/GenBank/DDBJ databases">
        <title>Enterococcal diversity collection.</title>
        <authorList>
            <person name="Gilmore M.S."/>
            <person name="Schwartzman J."/>
            <person name="Van Tyne D."/>
            <person name="Martin M."/>
            <person name="Earl A.M."/>
            <person name="Manson A.L."/>
            <person name="Straub T."/>
            <person name="Salamzade R."/>
            <person name="Saavedra J."/>
            <person name="Lebreton F."/>
            <person name="Prichula J."/>
            <person name="Schaufler K."/>
            <person name="Gaca A."/>
            <person name="Sgardioli B."/>
            <person name="Wagenaar J."/>
            <person name="Strong T."/>
        </authorList>
    </citation>
    <scope>NUCLEOTIDE SEQUENCE [LARGE SCALE GENOMIC DNA]</scope>
    <source>
        <strain evidence="9 10">DIV0080</strain>
    </source>
</reference>
<feature type="domain" description="Flagellar motor switch protein FliN-like C-terminal" evidence="7">
    <location>
        <begin position="267"/>
        <end position="337"/>
    </location>
</feature>
<dbReference type="InterPro" id="IPR028976">
    <property type="entry name" value="CheC-like_sf"/>
</dbReference>
<keyword evidence="10" id="KW-1185">Reference proteome</keyword>
<dbReference type="Pfam" id="PF04509">
    <property type="entry name" value="CheC"/>
    <property type="match status" value="1"/>
</dbReference>
<dbReference type="NCBIfam" id="TIGR02480">
    <property type="entry name" value="fliN"/>
    <property type="match status" value="1"/>
</dbReference>
<protein>
    <submittedName>
        <fullName evidence="9">Flagellar motor switch phosphatase FliY</fullName>
    </submittedName>
</protein>
<dbReference type="NCBIfam" id="NF005995">
    <property type="entry name" value="PRK08119.1"/>
    <property type="match status" value="1"/>
</dbReference>
<dbReference type="InterPro" id="IPR001543">
    <property type="entry name" value="FliN-like_C"/>
</dbReference>
<dbReference type="Proteomes" id="UP000664857">
    <property type="component" value="Unassembled WGS sequence"/>
</dbReference>
<dbReference type="EMBL" id="JAFLVX010000018">
    <property type="protein sequence ID" value="MBO0476952.1"/>
    <property type="molecule type" value="Genomic_DNA"/>
</dbReference>
<dbReference type="InterPro" id="IPR036429">
    <property type="entry name" value="SpoA-like_sf"/>
</dbReference>